<proteinExistence type="predicted"/>
<dbReference type="AlphaFoldDB" id="A0A813ZXJ3"/>
<dbReference type="OrthoDB" id="25887at2759"/>
<evidence type="ECO:0000313" key="5">
    <source>
        <dbReference type="EMBL" id="CAF1277956.1"/>
    </source>
</evidence>
<dbReference type="Pfam" id="PF14555">
    <property type="entry name" value="UBA_4"/>
    <property type="match status" value="1"/>
</dbReference>
<protein>
    <recommendedName>
        <fullName evidence="2">SEP domain-containing protein</fullName>
    </recommendedName>
</protein>
<dbReference type="GO" id="GO:0043130">
    <property type="term" value="F:ubiquitin binding"/>
    <property type="evidence" value="ECO:0007669"/>
    <property type="project" value="TreeGrafter"/>
</dbReference>
<dbReference type="EMBL" id="CAJOBB010002534">
    <property type="protein sequence ID" value="CAF3977490.1"/>
    <property type="molecule type" value="Genomic_DNA"/>
</dbReference>
<dbReference type="SMART" id="SM00553">
    <property type="entry name" value="SEP"/>
    <property type="match status" value="1"/>
</dbReference>
<evidence type="ECO:0000256" key="1">
    <source>
        <dbReference type="SAM" id="MobiDB-lite"/>
    </source>
</evidence>
<feature type="compositionally biased region" description="Polar residues" evidence="1">
    <location>
        <begin position="55"/>
        <end position="71"/>
    </location>
</feature>
<dbReference type="GO" id="GO:0007030">
    <property type="term" value="P:Golgi organization"/>
    <property type="evidence" value="ECO:0007669"/>
    <property type="project" value="TreeGrafter"/>
</dbReference>
<accession>A0A813ZXJ3</accession>
<evidence type="ECO:0000313" key="7">
    <source>
        <dbReference type="EMBL" id="CAF3732889.1"/>
    </source>
</evidence>
<dbReference type="CDD" id="cd14348">
    <property type="entry name" value="UBA_p47"/>
    <property type="match status" value="1"/>
</dbReference>
<dbReference type="PANTHER" id="PTHR23333">
    <property type="entry name" value="UBX DOMAIN CONTAINING PROTEIN"/>
    <property type="match status" value="1"/>
</dbReference>
<evidence type="ECO:0000313" key="4">
    <source>
        <dbReference type="EMBL" id="CAF1235593.1"/>
    </source>
</evidence>
<dbReference type="EMBL" id="CAJNON010000067">
    <property type="protein sequence ID" value="CAF0906628.1"/>
    <property type="molecule type" value="Genomic_DNA"/>
</dbReference>
<dbReference type="EMBL" id="CAJOAY010000776">
    <property type="protein sequence ID" value="CAF3732889.1"/>
    <property type="molecule type" value="Genomic_DNA"/>
</dbReference>
<dbReference type="Proteomes" id="UP000663860">
    <property type="component" value="Unassembled WGS sequence"/>
</dbReference>
<evidence type="ECO:0000313" key="8">
    <source>
        <dbReference type="EMBL" id="CAF3977490.1"/>
    </source>
</evidence>
<dbReference type="InterPro" id="IPR001012">
    <property type="entry name" value="UBX_dom"/>
</dbReference>
<evidence type="ECO:0000313" key="3">
    <source>
        <dbReference type="EMBL" id="CAF0906628.1"/>
    </source>
</evidence>
<dbReference type="Proteomes" id="UP000663891">
    <property type="component" value="Unassembled WGS sequence"/>
</dbReference>
<dbReference type="EMBL" id="CAJNOE010000477">
    <property type="protein sequence ID" value="CAF1235593.1"/>
    <property type="molecule type" value="Genomic_DNA"/>
</dbReference>
<feature type="region of interest" description="Disordered" evidence="1">
    <location>
        <begin position="315"/>
        <end position="370"/>
    </location>
</feature>
<dbReference type="Pfam" id="PF08059">
    <property type="entry name" value="SEP"/>
    <property type="match status" value="1"/>
</dbReference>
<dbReference type="InterPro" id="IPR036241">
    <property type="entry name" value="NSFL1C_SEP_dom_sf"/>
</dbReference>
<dbReference type="GO" id="GO:0061025">
    <property type="term" value="P:membrane fusion"/>
    <property type="evidence" value="ECO:0007669"/>
    <property type="project" value="TreeGrafter"/>
</dbReference>
<evidence type="ECO:0000259" key="2">
    <source>
        <dbReference type="SMART" id="SM00553"/>
    </source>
</evidence>
<dbReference type="InterPro" id="IPR009060">
    <property type="entry name" value="UBA-like_sf"/>
</dbReference>
<reference evidence="3" key="1">
    <citation type="submission" date="2021-02" db="EMBL/GenBank/DDBJ databases">
        <authorList>
            <person name="Nowell W R."/>
        </authorList>
    </citation>
    <scope>NUCLEOTIDE SEQUENCE</scope>
</reference>
<sequence length="448" mass="47926">METENKDEVLSNFIAITQCSNEEATRYLEAAQWNAQTAMEIFFDNGGSQAGEPAVSSNIAPPATNTNQSAPGQIASGGTGGYESDDEGTMQSAIEESLRANASAAKSTESKGDTHKKSTAPPSKFGTIGGLHNDEDSSEEEGQAFYAGGSERSGQQIIGPSKNKGKDNDKKVAKIFEAARKQGAMEADDDNEDGSHSHARKEKPFGGVGYTLGDDSTPSRSYGQSIGGPPSAAASSQPEQLPLRFYSNGFTVGDGELRKFDENKEFMDSIKRGEVPPELRALSAGGRQVEVRLEDHRGEEYKPVAPQFKPFGGSGYMLGSPAPNVTQSATTTQSSMKSSMASPSSTPSASTDSSRLEKLAEQQLKTSSSSTTIRLRLPDLSTPVRVVIDLTRTLADVRKFLTENVPSLQSNQFEFIEPPSTKIKREDESKTIGDARLTNATLAIRRST</sequence>
<dbReference type="GO" id="GO:0043161">
    <property type="term" value="P:proteasome-mediated ubiquitin-dependent protein catabolic process"/>
    <property type="evidence" value="ECO:0007669"/>
    <property type="project" value="TreeGrafter"/>
</dbReference>
<dbReference type="Proteomes" id="UP000663845">
    <property type="component" value="Unassembled WGS sequence"/>
</dbReference>
<dbReference type="Gene3D" id="1.10.8.10">
    <property type="entry name" value="DNA helicase RuvA subunit, C-terminal domain"/>
    <property type="match status" value="1"/>
</dbReference>
<dbReference type="GO" id="GO:0005634">
    <property type="term" value="C:nucleus"/>
    <property type="evidence" value="ECO:0007669"/>
    <property type="project" value="TreeGrafter"/>
</dbReference>
<feature type="region of interest" description="Disordered" evidence="1">
    <location>
        <begin position="44"/>
        <end position="239"/>
    </location>
</feature>
<dbReference type="EMBL" id="CAJOAZ010000152">
    <property type="protein sequence ID" value="CAF3555156.1"/>
    <property type="molecule type" value="Genomic_DNA"/>
</dbReference>
<dbReference type="SUPFAM" id="SSF46934">
    <property type="entry name" value="UBA-like"/>
    <property type="match status" value="1"/>
</dbReference>
<dbReference type="GO" id="GO:0005829">
    <property type="term" value="C:cytosol"/>
    <property type="evidence" value="ECO:0007669"/>
    <property type="project" value="TreeGrafter"/>
</dbReference>
<dbReference type="GO" id="GO:0000045">
    <property type="term" value="P:autophagosome assembly"/>
    <property type="evidence" value="ECO:0007669"/>
    <property type="project" value="TreeGrafter"/>
</dbReference>
<dbReference type="InterPro" id="IPR012989">
    <property type="entry name" value="SEP_domain"/>
</dbReference>
<dbReference type="EMBL" id="CAJNOG010000513">
    <property type="protein sequence ID" value="CAF1277956.1"/>
    <property type="molecule type" value="Genomic_DNA"/>
</dbReference>
<dbReference type="SUPFAM" id="SSF54236">
    <property type="entry name" value="Ubiquitin-like"/>
    <property type="match status" value="1"/>
</dbReference>
<dbReference type="Gene3D" id="3.10.20.90">
    <property type="entry name" value="Phosphatidylinositol 3-kinase Catalytic Subunit, Chain A, domain 1"/>
    <property type="match status" value="1"/>
</dbReference>
<dbReference type="SUPFAM" id="SSF102848">
    <property type="entry name" value="NSFL1 (p97 ATPase) cofactor p47, SEP domain"/>
    <property type="match status" value="1"/>
</dbReference>
<organism evidence="3 9">
    <name type="scientific">Adineta steineri</name>
    <dbReference type="NCBI Taxonomy" id="433720"/>
    <lineage>
        <taxon>Eukaryota</taxon>
        <taxon>Metazoa</taxon>
        <taxon>Spiralia</taxon>
        <taxon>Gnathifera</taxon>
        <taxon>Rotifera</taxon>
        <taxon>Eurotatoria</taxon>
        <taxon>Bdelloidea</taxon>
        <taxon>Adinetida</taxon>
        <taxon>Adinetidae</taxon>
        <taxon>Adineta</taxon>
    </lineage>
</organism>
<evidence type="ECO:0000313" key="9">
    <source>
        <dbReference type="Proteomes" id="UP000663891"/>
    </source>
</evidence>
<gene>
    <name evidence="4" type="ORF">IZO911_LOCUS30501</name>
    <name evidence="5" type="ORF">JYZ213_LOCUS31066</name>
    <name evidence="8" type="ORF">KXQ929_LOCUS27141</name>
    <name evidence="7" type="ORF">OKA104_LOCUS14607</name>
    <name evidence="6" type="ORF">OXD698_LOCUS4130</name>
    <name evidence="3" type="ORF">VCS650_LOCUS9606</name>
</gene>
<dbReference type="Proteomes" id="UP000663881">
    <property type="component" value="Unassembled WGS sequence"/>
</dbReference>
<dbReference type="InterPro" id="IPR029071">
    <property type="entry name" value="Ubiquitin-like_domsf"/>
</dbReference>
<comment type="caution">
    <text evidence="3">The sequence shown here is derived from an EMBL/GenBank/DDBJ whole genome shotgun (WGS) entry which is preliminary data.</text>
</comment>
<evidence type="ECO:0000313" key="6">
    <source>
        <dbReference type="EMBL" id="CAF3555156.1"/>
    </source>
</evidence>
<dbReference type="PANTHER" id="PTHR23333:SF20">
    <property type="entry name" value="NSFL1 COFACTOR P47"/>
    <property type="match status" value="1"/>
</dbReference>
<dbReference type="Proteomes" id="UP000663868">
    <property type="component" value="Unassembled WGS sequence"/>
</dbReference>
<name>A0A813ZXJ3_9BILA</name>
<feature type="domain" description="SEP" evidence="2">
    <location>
        <begin position="235"/>
        <end position="328"/>
    </location>
</feature>
<feature type="compositionally biased region" description="Low complexity" evidence="1">
    <location>
        <begin position="223"/>
        <end position="239"/>
    </location>
</feature>
<dbReference type="GO" id="GO:0031468">
    <property type="term" value="P:nuclear membrane reassembly"/>
    <property type="evidence" value="ECO:0007669"/>
    <property type="project" value="TreeGrafter"/>
</dbReference>
<dbReference type="Gene3D" id="3.30.420.210">
    <property type="entry name" value="SEP domain"/>
    <property type="match status" value="1"/>
</dbReference>
<dbReference type="Pfam" id="PF00789">
    <property type="entry name" value="UBX"/>
    <property type="match status" value="1"/>
</dbReference>
<feature type="compositionally biased region" description="Low complexity" evidence="1">
    <location>
        <begin position="326"/>
        <end position="353"/>
    </location>
</feature>
<feature type="compositionally biased region" description="Basic and acidic residues" evidence="1">
    <location>
        <begin position="164"/>
        <end position="180"/>
    </location>
</feature>
<dbReference type="Proteomes" id="UP000663844">
    <property type="component" value="Unassembled WGS sequence"/>
</dbReference>